<accession>A0A7X1TPS6</accession>
<dbReference type="Pfam" id="PF04107">
    <property type="entry name" value="GCS2"/>
    <property type="match status" value="1"/>
</dbReference>
<dbReference type="NCBIfam" id="NF010041">
    <property type="entry name" value="PRK13517.1-1"/>
    <property type="match status" value="1"/>
</dbReference>
<name>A0A7X1TPS6_9MICC</name>
<dbReference type="NCBIfam" id="TIGR02050">
    <property type="entry name" value="gshA_cyan_rel"/>
    <property type="match status" value="1"/>
</dbReference>
<dbReference type="GO" id="GO:0004357">
    <property type="term" value="F:glutamate-cysteine ligase activity"/>
    <property type="evidence" value="ECO:0007669"/>
    <property type="project" value="UniProtKB-EC"/>
</dbReference>
<dbReference type="PANTHER" id="PTHR36510:SF1">
    <property type="entry name" value="GLUTAMATE--CYSTEINE LIGASE 2-RELATED"/>
    <property type="match status" value="1"/>
</dbReference>
<dbReference type="EMBL" id="VJXX01000005">
    <property type="protein sequence ID" value="MPY11876.1"/>
    <property type="molecule type" value="Genomic_DNA"/>
</dbReference>
<dbReference type="Proteomes" id="UP000326464">
    <property type="component" value="Unassembled WGS sequence"/>
</dbReference>
<dbReference type="EC" id="6.3.2.2" evidence="5"/>
<evidence type="ECO:0000256" key="3">
    <source>
        <dbReference type="ARBA" id="ARBA00022840"/>
    </source>
</evidence>
<evidence type="ECO:0000313" key="6">
    <source>
        <dbReference type="EMBL" id="MPY11876.1"/>
    </source>
</evidence>
<dbReference type="AlphaFoldDB" id="A0A7X1TPS6"/>
<sequence>MRTFGIEEEFLLVDAVTGEPRPVGRQVVEQSFDDRLTCEVTQEQLETATRPHRDVNDLALDFARCRTLADETALRVGARVAALATSPQPVLPLASPGSRYDEVRERFALTASDQVTCGCHVHVAVEDDDEGVAVLDRIRPWLPVLLALSTNSPYWNGADTGYASYRSQAWGRWPMAGPCDLFGTAERYHATVEALLETAVPVDLRQIYFDARLNHQYPTVEVRVSDVCLYSDDAVLIALLTRGLVETAAREWHAGVPPLEIPTATVRMASWRAGRFGMDGRLLHPVTATPQDAGDVALALLQHVRPVLRDQGDAEIAESLLRQLLARGTGARRQRAALSRRGDLRDVVSEAVRVTNLPRGGITDQHEAAARPASRSFAGFLGWGRP</sequence>
<evidence type="ECO:0000256" key="2">
    <source>
        <dbReference type="ARBA" id="ARBA00022741"/>
    </source>
</evidence>
<reference evidence="7" key="1">
    <citation type="submission" date="2019-07" db="EMBL/GenBank/DDBJ databases">
        <title>Arthrobacter KR32 sp. nov., isolated from mountain cheese made of cows milk.</title>
        <authorList>
            <person name="Flegler A."/>
        </authorList>
    </citation>
    <scope>NUCLEOTIDE SEQUENCE [LARGE SCALE GENOMIC DNA]</scope>
    <source>
        <strain evidence="7">KR32</strain>
    </source>
</reference>
<proteinExistence type="inferred from homology"/>
<dbReference type="InterPro" id="IPR014746">
    <property type="entry name" value="Gln_synth/guanido_kin_cat_dom"/>
</dbReference>
<dbReference type="PANTHER" id="PTHR36510">
    <property type="entry name" value="GLUTAMATE--CYSTEINE LIGASE 2-RELATED"/>
    <property type="match status" value="1"/>
</dbReference>
<evidence type="ECO:0000313" key="7">
    <source>
        <dbReference type="Proteomes" id="UP000326464"/>
    </source>
</evidence>
<dbReference type="InterPro" id="IPR011793">
    <property type="entry name" value="YbdK"/>
</dbReference>
<comment type="function">
    <text evidence="5">ATP-dependent carboxylate-amine ligase which exhibits weak glutamate--cysteine ligase activity.</text>
</comment>
<comment type="similarity">
    <text evidence="5">Belongs to the glutamate--cysteine ligase type 2 family. YbdK subfamily.</text>
</comment>
<keyword evidence="3 5" id="KW-0067">ATP-binding</keyword>
<evidence type="ECO:0000256" key="1">
    <source>
        <dbReference type="ARBA" id="ARBA00022598"/>
    </source>
</evidence>
<evidence type="ECO:0000256" key="5">
    <source>
        <dbReference type="HAMAP-Rule" id="MF_01609"/>
    </source>
</evidence>
<dbReference type="GO" id="GO:0042398">
    <property type="term" value="P:modified amino acid biosynthetic process"/>
    <property type="evidence" value="ECO:0007669"/>
    <property type="project" value="InterPro"/>
</dbReference>
<keyword evidence="7" id="KW-1185">Reference proteome</keyword>
<comment type="caution">
    <text evidence="6">The sequence shown here is derived from an EMBL/GenBank/DDBJ whole genome shotgun (WGS) entry which is preliminary data.</text>
</comment>
<comment type="catalytic activity">
    <reaction evidence="4 5">
        <text>L-cysteine + L-glutamate + ATP = gamma-L-glutamyl-L-cysteine + ADP + phosphate + H(+)</text>
        <dbReference type="Rhea" id="RHEA:13285"/>
        <dbReference type="ChEBI" id="CHEBI:15378"/>
        <dbReference type="ChEBI" id="CHEBI:29985"/>
        <dbReference type="ChEBI" id="CHEBI:30616"/>
        <dbReference type="ChEBI" id="CHEBI:35235"/>
        <dbReference type="ChEBI" id="CHEBI:43474"/>
        <dbReference type="ChEBI" id="CHEBI:58173"/>
        <dbReference type="ChEBI" id="CHEBI:456216"/>
        <dbReference type="EC" id="6.3.2.2"/>
    </reaction>
</comment>
<evidence type="ECO:0000256" key="4">
    <source>
        <dbReference type="ARBA" id="ARBA00048819"/>
    </source>
</evidence>
<keyword evidence="2 5" id="KW-0547">Nucleotide-binding</keyword>
<dbReference type="InterPro" id="IPR050141">
    <property type="entry name" value="GCL_type2/YbdK_subfam"/>
</dbReference>
<keyword evidence="1 5" id="KW-0436">Ligase</keyword>
<dbReference type="OrthoDB" id="9769628at2"/>
<dbReference type="Gene3D" id="3.30.590.20">
    <property type="match status" value="1"/>
</dbReference>
<dbReference type="InterPro" id="IPR006336">
    <property type="entry name" value="GCS2"/>
</dbReference>
<dbReference type="GO" id="GO:0005524">
    <property type="term" value="F:ATP binding"/>
    <property type="evidence" value="ECO:0007669"/>
    <property type="project" value="UniProtKB-KW"/>
</dbReference>
<protein>
    <recommendedName>
        <fullName evidence="5">Putative glutamate--cysteine ligase 2</fullName>
        <ecNumber evidence="5">6.3.2.2</ecNumber>
    </recommendedName>
    <alternativeName>
        <fullName evidence="5">Gamma-glutamylcysteine synthetase 2</fullName>
        <shortName evidence="5">GCS 2</shortName>
        <shortName evidence="5">Gamma-GCS 2</shortName>
    </alternativeName>
</protein>
<gene>
    <name evidence="6" type="ORF">FNH21_14315</name>
</gene>
<dbReference type="SUPFAM" id="SSF55931">
    <property type="entry name" value="Glutamine synthetase/guanido kinase"/>
    <property type="match status" value="1"/>
</dbReference>
<dbReference type="HAMAP" id="MF_01609">
    <property type="entry name" value="Glu_cys_ligase_2"/>
    <property type="match status" value="1"/>
</dbReference>
<organism evidence="6 7">
    <name type="scientific">Arthrobacter bussei</name>
    <dbReference type="NCBI Taxonomy" id="2594179"/>
    <lineage>
        <taxon>Bacteria</taxon>
        <taxon>Bacillati</taxon>
        <taxon>Actinomycetota</taxon>
        <taxon>Actinomycetes</taxon>
        <taxon>Micrococcales</taxon>
        <taxon>Micrococcaceae</taxon>
        <taxon>Arthrobacter</taxon>
    </lineage>
</organism>
<dbReference type="RefSeq" id="WP_152816726.1">
    <property type="nucleotide sequence ID" value="NZ_VJXX01000005.1"/>
</dbReference>